<proteinExistence type="predicted"/>
<gene>
    <name evidence="2" type="ORF">M407DRAFT_244560</name>
</gene>
<reference evidence="2 3" key="1">
    <citation type="submission" date="2014-04" db="EMBL/GenBank/DDBJ databases">
        <authorList>
            <consortium name="DOE Joint Genome Institute"/>
            <person name="Kuo A."/>
            <person name="Girlanda M."/>
            <person name="Perotto S."/>
            <person name="Kohler A."/>
            <person name="Nagy L.G."/>
            <person name="Floudas D."/>
            <person name="Copeland A."/>
            <person name="Barry K.W."/>
            <person name="Cichocki N."/>
            <person name="Veneault-Fourrey C."/>
            <person name="LaButti K."/>
            <person name="Lindquist E.A."/>
            <person name="Lipzen A."/>
            <person name="Lundell T."/>
            <person name="Morin E."/>
            <person name="Murat C."/>
            <person name="Sun H."/>
            <person name="Tunlid A."/>
            <person name="Henrissat B."/>
            <person name="Grigoriev I.V."/>
            <person name="Hibbett D.S."/>
            <person name="Martin F."/>
            <person name="Nordberg H.P."/>
            <person name="Cantor M.N."/>
            <person name="Hua S.X."/>
        </authorList>
    </citation>
    <scope>NUCLEOTIDE SEQUENCE [LARGE SCALE GENOMIC DNA]</scope>
    <source>
        <strain evidence="2 3">MUT 4182</strain>
    </source>
</reference>
<protein>
    <submittedName>
        <fullName evidence="2">Uncharacterized protein</fullName>
    </submittedName>
</protein>
<accession>A0A0C3QFM3</accession>
<dbReference type="HOGENOM" id="CLU_148782_1_1_1"/>
<evidence type="ECO:0000256" key="1">
    <source>
        <dbReference type="SAM" id="Phobius"/>
    </source>
</evidence>
<reference evidence="3" key="2">
    <citation type="submission" date="2015-01" db="EMBL/GenBank/DDBJ databases">
        <title>Evolutionary Origins and Diversification of the Mycorrhizal Mutualists.</title>
        <authorList>
            <consortium name="DOE Joint Genome Institute"/>
            <consortium name="Mycorrhizal Genomics Consortium"/>
            <person name="Kohler A."/>
            <person name="Kuo A."/>
            <person name="Nagy L.G."/>
            <person name="Floudas D."/>
            <person name="Copeland A."/>
            <person name="Barry K.W."/>
            <person name="Cichocki N."/>
            <person name="Veneault-Fourrey C."/>
            <person name="LaButti K."/>
            <person name="Lindquist E.A."/>
            <person name="Lipzen A."/>
            <person name="Lundell T."/>
            <person name="Morin E."/>
            <person name="Murat C."/>
            <person name="Riley R."/>
            <person name="Ohm R."/>
            <person name="Sun H."/>
            <person name="Tunlid A."/>
            <person name="Henrissat B."/>
            <person name="Grigoriev I.V."/>
            <person name="Hibbett D.S."/>
            <person name="Martin F."/>
        </authorList>
    </citation>
    <scope>NUCLEOTIDE SEQUENCE [LARGE SCALE GENOMIC DNA]</scope>
    <source>
        <strain evidence="3">MUT 4182</strain>
    </source>
</reference>
<keyword evidence="1" id="KW-0472">Membrane</keyword>
<dbReference type="PANTHER" id="PTHR34286:SF1">
    <property type="entry name" value="TRANSMEMBRANE PROTEIN"/>
    <property type="match status" value="1"/>
</dbReference>
<name>A0A0C3QFM3_9AGAM</name>
<organism evidence="2 3">
    <name type="scientific">Tulasnella calospora MUT 4182</name>
    <dbReference type="NCBI Taxonomy" id="1051891"/>
    <lineage>
        <taxon>Eukaryota</taxon>
        <taxon>Fungi</taxon>
        <taxon>Dikarya</taxon>
        <taxon>Basidiomycota</taxon>
        <taxon>Agaricomycotina</taxon>
        <taxon>Agaricomycetes</taxon>
        <taxon>Cantharellales</taxon>
        <taxon>Tulasnellaceae</taxon>
        <taxon>Tulasnella</taxon>
    </lineage>
</organism>
<sequence length="82" mass="9327">MGGGARYPYPKEVWTPSGGWWTRPTNWVANTAICTAGAALVTYVVWQYSAEKEWRHNAPVKPIPSMRWARQFKTGELKVESD</sequence>
<keyword evidence="3" id="KW-1185">Reference proteome</keyword>
<keyword evidence="1" id="KW-1133">Transmembrane helix</keyword>
<dbReference type="EMBL" id="KN823068">
    <property type="protein sequence ID" value="KIO24099.1"/>
    <property type="molecule type" value="Genomic_DNA"/>
</dbReference>
<dbReference type="AlphaFoldDB" id="A0A0C3QFM3"/>
<keyword evidence="1" id="KW-0812">Transmembrane</keyword>
<evidence type="ECO:0000313" key="2">
    <source>
        <dbReference type="EMBL" id="KIO24099.1"/>
    </source>
</evidence>
<dbReference type="STRING" id="1051891.A0A0C3QFM3"/>
<feature type="transmembrane region" description="Helical" evidence="1">
    <location>
        <begin position="27"/>
        <end position="46"/>
    </location>
</feature>
<dbReference type="OrthoDB" id="2100988at2759"/>
<evidence type="ECO:0000313" key="3">
    <source>
        <dbReference type="Proteomes" id="UP000054248"/>
    </source>
</evidence>
<dbReference type="Proteomes" id="UP000054248">
    <property type="component" value="Unassembled WGS sequence"/>
</dbReference>
<dbReference type="PANTHER" id="PTHR34286">
    <property type="entry name" value="TRANSMEMBRANE PROTEIN"/>
    <property type="match status" value="1"/>
</dbReference>